<dbReference type="SUPFAM" id="SSF103473">
    <property type="entry name" value="MFS general substrate transporter"/>
    <property type="match status" value="1"/>
</dbReference>
<dbReference type="AlphaFoldDB" id="A0ABD3WGM6"/>
<reference evidence="7 8" key="1">
    <citation type="submission" date="2024-11" db="EMBL/GenBank/DDBJ databases">
        <title>Chromosome-level genome assembly of the freshwater bivalve Anodonta woodiana.</title>
        <authorList>
            <person name="Chen X."/>
        </authorList>
    </citation>
    <scope>NUCLEOTIDE SEQUENCE [LARGE SCALE GENOMIC DNA]</scope>
    <source>
        <strain evidence="7">MN2024</strain>
        <tissue evidence="7">Gills</tissue>
    </source>
</reference>
<dbReference type="PANTHER" id="PTHR23507:SF1">
    <property type="entry name" value="FI18259P1-RELATED"/>
    <property type="match status" value="1"/>
</dbReference>
<dbReference type="Gene3D" id="1.20.1250.20">
    <property type="entry name" value="MFS general substrate transporter like domains"/>
    <property type="match status" value="2"/>
</dbReference>
<feature type="transmembrane region" description="Helical" evidence="5">
    <location>
        <begin position="159"/>
        <end position="184"/>
    </location>
</feature>
<feature type="transmembrane region" description="Helical" evidence="5">
    <location>
        <begin position="101"/>
        <end position="120"/>
    </location>
</feature>
<dbReference type="InterPro" id="IPR011701">
    <property type="entry name" value="MFS"/>
</dbReference>
<feature type="transmembrane region" description="Helical" evidence="5">
    <location>
        <begin position="436"/>
        <end position="461"/>
    </location>
</feature>
<dbReference type="EMBL" id="JBJQND010000006">
    <property type="protein sequence ID" value="KAL3872670.1"/>
    <property type="molecule type" value="Genomic_DNA"/>
</dbReference>
<feature type="transmembrane region" description="Helical" evidence="5">
    <location>
        <begin position="196"/>
        <end position="219"/>
    </location>
</feature>
<organism evidence="7 8">
    <name type="scientific">Sinanodonta woodiana</name>
    <name type="common">Chinese pond mussel</name>
    <name type="synonym">Anodonta woodiana</name>
    <dbReference type="NCBI Taxonomy" id="1069815"/>
    <lineage>
        <taxon>Eukaryota</taxon>
        <taxon>Metazoa</taxon>
        <taxon>Spiralia</taxon>
        <taxon>Lophotrochozoa</taxon>
        <taxon>Mollusca</taxon>
        <taxon>Bivalvia</taxon>
        <taxon>Autobranchia</taxon>
        <taxon>Heteroconchia</taxon>
        <taxon>Palaeoheterodonta</taxon>
        <taxon>Unionida</taxon>
        <taxon>Unionoidea</taxon>
        <taxon>Unionidae</taxon>
        <taxon>Unioninae</taxon>
        <taxon>Sinanodonta</taxon>
    </lineage>
</organism>
<accession>A0ABD3WGM6</accession>
<gene>
    <name evidence="7" type="ORF">ACJMK2_035882</name>
</gene>
<keyword evidence="4 5" id="KW-0472">Membrane</keyword>
<evidence type="ECO:0000313" key="7">
    <source>
        <dbReference type="EMBL" id="KAL3872670.1"/>
    </source>
</evidence>
<evidence type="ECO:0000259" key="6">
    <source>
        <dbReference type="PROSITE" id="PS50850"/>
    </source>
</evidence>
<dbReference type="Pfam" id="PF07690">
    <property type="entry name" value="MFS_1"/>
    <property type="match status" value="1"/>
</dbReference>
<proteinExistence type="predicted"/>
<evidence type="ECO:0000256" key="3">
    <source>
        <dbReference type="ARBA" id="ARBA00022989"/>
    </source>
</evidence>
<feature type="transmembrane region" description="Helical" evidence="5">
    <location>
        <begin position="132"/>
        <end position="153"/>
    </location>
</feature>
<sequence length="494" mass="55178">MFARTDSKRGDTEATQSLLGKEEHISVKRTFRHWLVGPIAFFYVSGYIMSFNVFAQFIFDKIKRTDYPNVTIQNDMTNCNVNKSSETYKVRKELEQKSAQWQMYISLAGSIIAVFSNLVLGSYTDRFGRKFLFYIGTFGSLLRTCLVAAAMYWDLNRLFYIIPFTVEGFSGTQSTILQVTFIYVADLTKRGKQRSFGIVLMELSFGLAGASSGFGSGYAIKWAGFFGASAIAAGFYLMSLLLVFILPETFVNKRTYTPKLQNLKDAIGFYSDQANSGKRWIYIVTLLIYTLCALSFIGSAAIEPLYQLSTPFCWTPLKIGWFSALRIGCQQVVGMLFVKPLQMRLSDKTIAVISAAFSAATYTLEGVASNDVMLYLVTVVGTGGNLTIPMIRSIMSCLTPPDKQGAIFSTMSAMNQICNVFSNVLTNTIYSATTSVFSGTVFIIFAGLQFVNVLLLLMLIYRTRTSDDNYSRMEDVPEINVNKTDVDEDHQSIQ</sequence>
<feature type="transmembrane region" description="Helical" evidence="5">
    <location>
        <begin position="280"/>
        <end position="299"/>
    </location>
</feature>
<feature type="domain" description="Major facilitator superfamily (MFS) profile" evidence="6">
    <location>
        <begin position="38"/>
        <end position="464"/>
    </location>
</feature>
<comment type="subcellular location">
    <subcellularLocation>
        <location evidence="1">Membrane</location>
        <topology evidence="1">Multi-pass membrane protein</topology>
    </subcellularLocation>
</comment>
<evidence type="ECO:0000313" key="8">
    <source>
        <dbReference type="Proteomes" id="UP001634394"/>
    </source>
</evidence>
<evidence type="ECO:0000256" key="4">
    <source>
        <dbReference type="ARBA" id="ARBA00023136"/>
    </source>
</evidence>
<comment type="caution">
    <text evidence="7">The sequence shown here is derived from an EMBL/GenBank/DDBJ whole genome shotgun (WGS) entry which is preliminary data.</text>
</comment>
<name>A0ABD3WGM6_SINWO</name>
<dbReference type="InterPro" id="IPR020846">
    <property type="entry name" value="MFS_dom"/>
</dbReference>
<dbReference type="GO" id="GO:0016020">
    <property type="term" value="C:membrane"/>
    <property type="evidence" value="ECO:0007669"/>
    <property type="project" value="UniProtKB-SubCell"/>
</dbReference>
<dbReference type="InterPro" id="IPR036259">
    <property type="entry name" value="MFS_trans_sf"/>
</dbReference>
<evidence type="ECO:0000256" key="5">
    <source>
        <dbReference type="SAM" id="Phobius"/>
    </source>
</evidence>
<keyword evidence="3 5" id="KW-1133">Transmembrane helix</keyword>
<feature type="transmembrane region" description="Helical" evidence="5">
    <location>
        <begin position="406"/>
        <end position="430"/>
    </location>
</feature>
<feature type="transmembrane region" description="Helical" evidence="5">
    <location>
        <begin position="225"/>
        <end position="246"/>
    </location>
</feature>
<feature type="transmembrane region" description="Helical" evidence="5">
    <location>
        <begin position="374"/>
        <end position="394"/>
    </location>
</feature>
<feature type="transmembrane region" description="Helical" evidence="5">
    <location>
        <begin position="34"/>
        <end position="59"/>
    </location>
</feature>
<keyword evidence="8" id="KW-1185">Reference proteome</keyword>
<dbReference type="PROSITE" id="PS50850">
    <property type="entry name" value="MFS"/>
    <property type="match status" value="1"/>
</dbReference>
<protein>
    <recommendedName>
        <fullName evidence="6">Major facilitator superfamily (MFS) profile domain-containing protein</fullName>
    </recommendedName>
</protein>
<evidence type="ECO:0000256" key="1">
    <source>
        <dbReference type="ARBA" id="ARBA00004141"/>
    </source>
</evidence>
<keyword evidence="2 5" id="KW-0812">Transmembrane</keyword>
<dbReference type="Proteomes" id="UP001634394">
    <property type="component" value="Unassembled WGS sequence"/>
</dbReference>
<dbReference type="PANTHER" id="PTHR23507">
    <property type="entry name" value="ZGC:174356"/>
    <property type="match status" value="1"/>
</dbReference>
<evidence type="ECO:0000256" key="2">
    <source>
        <dbReference type="ARBA" id="ARBA00022692"/>
    </source>
</evidence>